<accession>A0A842HML6</accession>
<comment type="caution">
    <text evidence="3">The sequence shown here is derived from an EMBL/GenBank/DDBJ whole genome shotgun (WGS) entry which is preliminary data.</text>
</comment>
<dbReference type="EMBL" id="JACJUU010000003">
    <property type="protein sequence ID" value="MBC2769533.1"/>
    <property type="molecule type" value="Genomic_DNA"/>
</dbReference>
<dbReference type="RefSeq" id="WP_185779249.1">
    <property type="nucleotide sequence ID" value="NZ_JACJUU010000003.1"/>
</dbReference>
<dbReference type="AlphaFoldDB" id="A0A842HML6"/>
<feature type="domain" description="Xaa-Pro dipeptidyl-peptidase C-terminal" evidence="2">
    <location>
        <begin position="337"/>
        <end position="577"/>
    </location>
</feature>
<dbReference type="InterPro" id="IPR005674">
    <property type="entry name" value="CocE/Ser_esterase"/>
</dbReference>
<dbReference type="Gene3D" id="2.60.120.260">
    <property type="entry name" value="Galactose-binding domain-like"/>
    <property type="match status" value="1"/>
</dbReference>
<evidence type="ECO:0000313" key="4">
    <source>
        <dbReference type="Proteomes" id="UP000545386"/>
    </source>
</evidence>
<dbReference type="InterPro" id="IPR029058">
    <property type="entry name" value="AB_hydrolase_fold"/>
</dbReference>
<dbReference type="InterPro" id="IPR000383">
    <property type="entry name" value="Xaa-Pro-like_dom"/>
</dbReference>
<gene>
    <name evidence="3" type="ORF">GTU67_06345</name>
</gene>
<dbReference type="PANTHER" id="PTHR43056:SF10">
    <property type="entry name" value="COCE_NOND FAMILY, PUTATIVE (AFU_ORTHOLOGUE AFUA_7G00600)-RELATED"/>
    <property type="match status" value="1"/>
</dbReference>
<sequence length="713" mass="80499">MPGARHRARHRRRLDVPDHDHVTKKLTLGIVVIVGLAGCAAQTPQPANSSQNKHAQAAPYEFRLEYETLEMEDGVKLAVTFYRPVARKPGETFPALIEMVPYRKDDFFALSDYGYGAYFAKNGYVVARVDVRGTGGSDGPVPVSEYSAAEIFDAEQIVDQLSKKDWSNGNVGMYGLSWSAFNALMTAHRKPPALKAIIAAHGSIDLFYNDVHYNSGALTLDYYSHQISTDNALPQSPDYRIDETYFQNRFDKKPWIFTWMREQQDSEFWRQESIKFKEPLSVPAYVIGGLLDGYRDFVLDVKKHSTAPVIAEIGPWNHAWPEYGEPGPNYEWRQRALRWWDYWLKGVENNVLDEPRWMAFMRTGQPPATNPVTVPGYWRCEKDWPVQGAATQRLYPQTQQQLANAPAPKAASDVLKYVAGAGMAAGGWWGELTGDMAADDRHSLVYDSAPLTEAMEIMGNPLVHLRVAADAPFYQWSVRLEDVAPDGTVSLVSGVSINPSQRYSRLAPQALTPGEPTTLTAPIHFTTWRFKPGHRIRLAISNAQFPMLWPSPTPGSTRLILGKNTWFELPVVPTRNTTDAACPLPPPQPSDEAPFGKTLENTGTVFTRQRDDDKGESTFSTTSRVAWTQYDNEFRSDESYQWHVKDATPANAHFKGKRRNTFTIDGVEIDLLGEIKVESDATYFNVTFTKTLYKDGTLVRERTWIERIPRRFQ</sequence>
<reference evidence="3 4" key="1">
    <citation type="submission" date="2020-08" db="EMBL/GenBank/DDBJ databases">
        <title>Paraeoetvoesia sp. YC-7-48 draft genome sequence.</title>
        <authorList>
            <person name="Yao L."/>
        </authorList>
    </citation>
    <scope>NUCLEOTIDE SEQUENCE [LARGE SCALE GENOMIC DNA]</scope>
    <source>
        <strain evidence="4">YC-7-48</strain>
    </source>
</reference>
<dbReference type="InterPro" id="IPR008979">
    <property type="entry name" value="Galactose-bd-like_sf"/>
</dbReference>
<dbReference type="PANTHER" id="PTHR43056">
    <property type="entry name" value="PEPTIDASE S9 PROLYL OLIGOPEPTIDASE"/>
    <property type="match status" value="1"/>
</dbReference>
<protein>
    <submittedName>
        <fullName evidence="3">CocE/NonD family hydrolase</fullName>
    </submittedName>
</protein>
<dbReference type="GO" id="GO:0008239">
    <property type="term" value="F:dipeptidyl-peptidase activity"/>
    <property type="evidence" value="ECO:0007669"/>
    <property type="project" value="InterPro"/>
</dbReference>
<evidence type="ECO:0000256" key="1">
    <source>
        <dbReference type="ARBA" id="ARBA00022801"/>
    </source>
</evidence>
<dbReference type="Pfam" id="PF08530">
    <property type="entry name" value="PepX_C"/>
    <property type="match status" value="1"/>
</dbReference>
<dbReference type="SMART" id="SM00939">
    <property type="entry name" value="PepX_C"/>
    <property type="match status" value="1"/>
</dbReference>
<dbReference type="NCBIfam" id="TIGR00976">
    <property type="entry name" value="CocE_NonD"/>
    <property type="match status" value="1"/>
</dbReference>
<dbReference type="InterPro" id="IPR013736">
    <property type="entry name" value="Xaa-Pro_dipept_C"/>
</dbReference>
<dbReference type="Gene3D" id="3.40.50.1820">
    <property type="entry name" value="alpha/beta hydrolase"/>
    <property type="match status" value="2"/>
</dbReference>
<keyword evidence="1 3" id="KW-0378">Hydrolase</keyword>
<dbReference type="SUPFAM" id="SSF49785">
    <property type="entry name" value="Galactose-binding domain-like"/>
    <property type="match status" value="1"/>
</dbReference>
<evidence type="ECO:0000259" key="2">
    <source>
        <dbReference type="SMART" id="SM00939"/>
    </source>
</evidence>
<organism evidence="3 4">
    <name type="scientific">Pusillimonas minor</name>
    <dbReference type="NCBI Taxonomy" id="2697024"/>
    <lineage>
        <taxon>Bacteria</taxon>
        <taxon>Pseudomonadati</taxon>
        <taxon>Pseudomonadota</taxon>
        <taxon>Betaproteobacteria</taxon>
        <taxon>Burkholderiales</taxon>
        <taxon>Alcaligenaceae</taxon>
        <taxon>Pusillimonas</taxon>
    </lineage>
</organism>
<dbReference type="InterPro" id="IPR050585">
    <property type="entry name" value="Xaa-Pro_dipeptidyl-ppase/CocE"/>
</dbReference>
<proteinExistence type="predicted"/>
<dbReference type="Pfam" id="PF02129">
    <property type="entry name" value="Peptidase_S15"/>
    <property type="match status" value="1"/>
</dbReference>
<name>A0A842HML6_9BURK</name>
<keyword evidence="4" id="KW-1185">Reference proteome</keyword>
<evidence type="ECO:0000313" key="3">
    <source>
        <dbReference type="EMBL" id="MBC2769533.1"/>
    </source>
</evidence>
<dbReference type="Proteomes" id="UP000545386">
    <property type="component" value="Unassembled WGS sequence"/>
</dbReference>
<dbReference type="SUPFAM" id="SSF53474">
    <property type="entry name" value="alpha/beta-Hydrolases"/>
    <property type="match status" value="1"/>
</dbReference>